<evidence type="ECO:0000313" key="2">
    <source>
        <dbReference type="EMBL" id="RRT81408.1"/>
    </source>
</evidence>
<dbReference type="Proteomes" id="UP000287651">
    <property type="component" value="Unassembled WGS sequence"/>
</dbReference>
<proteinExistence type="predicted"/>
<protein>
    <submittedName>
        <fullName evidence="2">Uncharacterized protein</fullName>
    </submittedName>
</protein>
<gene>
    <name evidence="2" type="ORF">B296_00021158</name>
</gene>
<evidence type="ECO:0000256" key="1">
    <source>
        <dbReference type="SAM" id="MobiDB-lite"/>
    </source>
</evidence>
<dbReference type="EMBL" id="AMZH03000918">
    <property type="protein sequence ID" value="RRT81408.1"/>
    <property type="molecule type" value="Genomic_DNA"/>
</dbReference>
<feature type="region of interest" description="Disordered" evidence="1">
    <location>
        <begin position="1"/>
        <end position="52"/>
    </location>
</feature>
<feature type="region of interest" description="Disordered" evidence="1">
    <location>
        <begin position="73"/>
        <end position="116"/>
    </location>
</feature>
<name>A0A427AYR9_ENSVE</name>
<sequence length="116" mass="12489">MAAGFCLSSRADGRAEKKTLETHRGSRADDGPGGEKRPPPPTSAGASEATRIDEVGRALLSVHKRWRRSLGAKRDAMAAQRSEAGHTVGFSGRPARGDGRIRRREVAEEKLRGKSN</sequence>
<evidence type="ECO:0000313" key="3">
    <source>
        <dbReference type="Proteomes" id="UP000287651"/>
    </source>
</evidence>
<dbReference type="AlphaFoldDB" id="A0A427AYR9"/>
<comment type="caution">
    <text evidence="2">The sequence shown here is derived from an EMBL/GenBank/DDBJ whole genome shotgun (WGS) entry which is preliminary data.</text>
</comment>
<reference evidence="2 3" key="1">
    <citation type="journal article" date="2014" name="Agronomy (Basel)">
        <title>A Draft Genome Sequence for Ensete ventricosum, the Drought-Tolerant Tree Against Hunger.</title>
        <authorList>
            <person name="Harrison J."/>
            <person name="Moore K.A."/>
            <person name="Paszkiewicz K."/>
            <person name="Jones T."/>
            <person name="Grant M."/>
            <person name="Ambacheew D."/>
            <person name="Muzemil S."/>
            <person name="Studholme D.J."/>
        </authorList>
    </citation>
    <scope>NUCLEOTIDE SEQUENCE [LARGE SCALE GENOMIC DNA]</scope>
</reference>
<feature type="compositionally biased region" description="Basic and acidic residues" evidence="1">
    <location>
        <begin position="95"/>
        <end position="116"/>
    </location>
</feature>
<accession>A0A427AYR9</accession>
<organism evidence="2 3">
    <name type="scientific">Ensete ventricosum</name>
    <name type="common">Abyssinian banana</name>
    <name type="synonym">Musa ensete</name>
    <dbReference type="NCBI Taxonomy" id="4639"/>
    <lineage>
        <taxon>Eukaryota</taxon>
        <taxon>Viridiplantae</taxon>
        <taxon>Streptophyta</taxon>
        <taxon>Embryophyta</taxon>
        <taxon>Tracheophyta</taxon>
        <taxon>Spermatophyta</taxon>
        <taxon>Magnoliopsida</taxon>
        <taxon>Liliopsida</taxon>
        <taxon>Zingiberales</taxon>
        <taxon>Musaceae</taxon>
        <taxon>Ensete</taxon>
    </lineage>
</organism>
<feature type="compositionally biased region" description="Basic and acidic residues" evidence="1">
    <location>
        <begin position="11"/>
        <end position="38"/>
    </location>
</feature>